<dbReference type="PANTHER" id="PTHR30040">
    <property type="entry name" value="THIAMINE BIOSYNTHESIS LIPOPROTEIN APBE"/>
    <property type="match status" value="1"/>
</dbReference>
<evidence type="ECO:0000256" key="3">
    <source>
        <dbReference type="ARBA" id="ARBA00016337"/>
    </source>
</evidence>
<feature type="signal peptide" evidence="12">
    <location>
        <begin position="1"/>
        <end position="18"/>
    </location>
</feature>
<dbReference type="EMBL" id="BMKF01000003">
    <property type="protein sequence ID" value="GGB79861.1"/>
    <property type="molecule type" value="Genomic_DNA"/>
</dbReference>
<keyword evidence="5" id="KW-0808">Transferase</keyword>
<evidence type="ECO:0000256" key="8">
    <source>
        <dbReference type="ARBA" id="ARBA00022842"/>
    </source>
</evidence>
<evidence type="ECO:0000256" key="10">
    <source>
        <dbReference type="ARBA" id="ARBA00048540"/>
    </source>
</evidence>
<sequence length="481" mass="51783">MKLPLFVAVALFPIGMTAAPDAHGETFKHHQDRVLGTSFELTVKADSEQSAEAAKAAALAEIARLESILSTYYADSEISRLNAASELKVAPELIEVLSRCEALRESSGNALSCRIGALLAEWDAAEKLGSPPDSVELRLLAGEIRRADVSITPATGLICRSDPVTFNVNALAKGYIIDAALEKARLASPEADAILINIGGDIAAWNRDTQGVMWQVAIEQTPQKISLGTGAIATSGMGPRNIKIGEAEYSHIISPADGWPVDHIRSVSVYAPSAMEADATATLLSVLSLNDGLAWVEQTVGIEALITASDGRSHPSSGWNSLQTPEGPAPQEALSNVSMSVTFEIPEKDVSDYERPYIAAWVSDDKRNLVRILLLAGDEARWMEENYYWFRRFGRKAGSLVDAESGPTRRPGHYDLSWDGKDHDGNGVPAGDYVFHIEASREHGGHQHESVEFQTGKAGISSFTIDPGDELGPVTISVEQR</sequence>
<proteinExistence type="predicted"/>
<evidence type="ECO:0000256" key="7">
    <source>
        <dbReference type="ARBA" id="ARBA00022827"/>
    </source>
</evidence>
<keyword evidence="6" id="KW-0479">Metal-binding</keyword>
<gene>
    <name evidence="13" type="ORF">GCM10011503_30750</name>
</gene>
<dbReference type="InterPro" id="IPR003374">
    <property type="entry name" value="ApbE-like_sf"/>
</dbReference>
<dbReference type="Proteomes" id="UP000628854">
    <property type="component" value="Unassembled WGS sequence"/>
</dbReference>
<dbReference type="EC" id="2.7.1.180" evidence="2"/>
<evidence type="ECO:0000256" key="5">
    <source>
        <dbReference type="ARBA" id="ARBA00022679"/>
    </source>
</evidence>
<protein>
    <recommendedName>
        <fullName evidence="3">FAD:protein FMN transferase</fullName>
        <ecNumber evidence="2">2.7.1.180</ecNumber>
    </recommendedName>
    <alternativeName>
        <fullName evidence="9">Flavin transferase</fullName>
    </alternativeName>
</protein>
<accession>A0ABQ1JZ28</accession>
<evidence type="ECO:0000313" key="13">
    <source>
        <dbReference type="EMBL" id="GGB79861.1"/>
    </source>
</evidence>
<evidence type="ECO:0000256" key="11">
    <source>
        <dbReference type="SAM" id="MobiDB-lite"/>
    </source>
</evidence>
<keyword evidence="4" id="KW-0285">Flavoprotein</keyword>
<dbReference type="Gene3D" id="2.60.40.4070">
    <property type="match status" value="1"/>
</dbReference>
<feature type="compositionally biased region" description="Polar residues" evidence="11">
    <location>
        <begin position="314"/>
        <end position="324"/>
    </location>
</feature>
<evidence type="ECO:0000256" key="1">
    <source>
        <dbReference type="ARBA" id="ARBA00001946"/>
    </source>
</evidence>
<dbReference type="InterPro" id="IPR014469">
    <property type="entry name" value="DUF2271"/>
</dbReference>
<evidence type="ECO:0000256" key="6">
    <source>
        <dbReference type="ARBA" id="ARBA00022723"/>
    </source>
</evidence>
<keyword evidence="7" id="KW-0274">FAD</keyword>
<comment type="cofactor">
    <cofactor evidence="1">
        <name>Mg(2+)</name>
        <dbReference type="ChEBI" id="CHEBI:18420"/>
    </cofactor>
</comment>
<dbReference type="SUPFAM" id="SSF143631">
    <property type="entry name" value="ApbE-like"/>
    <property type="match status" value="1"/>
</dbReference>
<comment type="catalytic activity">
    <reaction evidence="10">
        <text>L-threonyl-[protein] + FAD = FMN-L-threonyl-[protein] + AMP + H(+)</text>
        <dbReference type="Rhea" id="RHEA:36847"/>
        <dbReference type="Rhea" id="RHEA-COMP:11060"/>
        <dbReference type="Rhea" id="RHEA-COMP:11061"/>
        <dbReference type="ChEBI" id="CHEBI:15378"/>
        <dbReference type="ChEBI" id="CHEBI:30013"/>
        <dbReference type="ChEBI" id="CHEBI:57692"/>
        <dbReference type="ChEBI" id="CHEBI:74257"/>
        <dbReference type="ChEBI" id="CHEBI:456215"/>
        <dbReference type="EC" id="2.7.1.180"/>
    </reaction>
</comment>
<comment type="caution">
    <text evidence="13">The sequence shown here is derived from an EMBL/GenBank/DDBJ whole genome shotgun (WGS) entry which is preliminary data.</text>
</comment>
<dbReference type="RefSeq" id="WP_158084646.1">
    <property type="nucleotide sequence ID" value="NZ_BMKF01000003.1"/>
</dbReference>
<dbReference type="Pfam" id="PF10029">
    <property type="entry name" value="DUF2271"/>
    <property type="match status" value="1"/>
</dbReference>
<keyword evidence="12" id="KW-0732">Signal</keyword>
<evidence type="ECO:0000256" key="12">
    <source>
        <dbReference type="SAM" id="SignalP"/>
    </source>
</evidence>
<name>A0ABQ1JZ28_9PROT</name>
<feature type="region of interest" description="Disordered" evidence="11">
    <location>
        <begin position="310"/>
        <end position="331"/>
    </location>
</feature>
<evidence type="ECO:0000256" key="2">
    <source>
        <dbReference type="ARBA" id="ARBA00011955"/>
    </source>
</evidence>
<dbReference type="InterPro" id="IPR024932">
    <property type="entry name" value="ApbE"/>
</dbReference>
<dbReference type="Pfam" id="PF02424">
    <property type="entry name" value="ApbE"/>
    <property type="match status" value="1"/>
</dbReference>
<evidence type="ECO:0000256" key="4">
    <source>
        <dbReference type="ARBA" id="ARBA00022630"/>
    </source>
</evidence>
<organism evidence="13 14">
    <name type="scientific">Henriciella pelagia</name>
    <dbReference type="NCBI Taxonomy" id="1977912"/>
    <lineage>
        <taxon>Bacteria</taxon>
        <taxon>Pseudomonadati</taxon>
        <taxon>Pseudomonadota</taxon>
        <taxon>Alphaproteobacteria</taxon>
        <taxon>Hyphomonadales</taxon>
        <taxon>Hyphomonadaceae</taxon>
        <taxon>Henriciella</taxon>
    </lineage>
</organism>
<evidence type="ECO:0000256" key="9">
    <source>
        <dbReference type="ARBA" id="ARBA00031306"/>
    </source>
</evidence>
<dbReference type="Gene3D" id="3.10.520.10">
    <property type="entry name" value="ApbE-like domains"/>
    <property type="match status" value="1"/>
</dbReference>
<reference evidence="14" key="1">
    <citation type="journal article" date="2019" name="Int. J. Syst. Evol. Microbiol.">
        <title>The Global Catalogue of Microorganisms (GCM) 10K type strain sequencing project: providing services to taxonomists for standard genome sequencing and annotation.</title>
        <authorList>
            <consortium name="The Broad Institute Genomics Platform"/>
            <consortium name="The Broad Institute Genome Sequencing Center for Infectious Disease"/>
            <person name="Wu L."/>
            <person name="Ma J."/>
        </authorList>
    </citation>
    <scope>NUCLEOTIDE SEQUENCE [LARGE SCALE GENOMIC DNA]</scope>
    <source>
        <strain evidence="14">CGMCC 1.15928</strain>
    </source>
</reference>
<evidence type="ECO:0000313" key="14">
    <source>
        <dbReference type="Proteomes" id="UP000628854"/>
    </source>
</evidence>
<feature type="chain" id="PRO_5047125321" description="FAD:protein FMN transferase" evidence="12">
    <location>
        <begin position="19"/>
        <end position="481"/>
    </location>
</feature>
<dbReference type="PANTHER" id="PTHR30040:SF2">
    <property type="entry name" value="FAD:PROTEIN FMN TRANSFERASE"/>
    <property type="match status" value="1"/>
</dbReference>
<keyword evidence="8" id="KW-0460">Magnesium</keyword>
<keyword evidence="14" id="KW-1185">Reference proteome</keyword>